<reference evidence="2 3" key="1">
    <citation type="submission" date="2014-04" db="EMBL/GenBank/DDBJ databases">
        <title>Genome assembly of Hyalangium minutum DSM 14724.</title>
        <authorList>
            <person name="Sharma G."/>
            <person name="Subramanian S."/>
        </authorList>
    </citation>
    <scope>NUCLEOTIDE SEQUENCE [LARGE SCALE GENOMIC DNA]</scope>
    <source>
        <strain evidence="2 3">DSM 14724</strain>
    </source>
</reference>
<organism evidence="2 3">
    <name type="scientific">Hyalangium minutum</name>
    <dbReference type="NCBI Taxonomy" id="394096"/>
    <lineage>
        <taxon>Bacteria</taxon>
        <taxon>Pseudomonadati</taxon>
        <taxon>Myxococcota</taxon>
        <taxon>Myxococcia</taxon>
        <taxon>Myxococcales</taxon>
        <taxon>Cystobacterineae</taxon>
        <taxon>Archangiaceae</taxon>
        <taxon>Hyalangium</taxon>
    </lineage>
</organism>
<dbReference type="Pfam" id="PF12680">
    <property type="entry name" value="SnoaL_2"/>
    <property type="match status" value="1"/>
</dbReference>
<dbReference type="Proteomes" id="UP000028725">
    <property type="component" value="Unassembled WGS sequence"/>
</dbReference>
<name>A0A085WSN9_9BACT</name>
<dbReference type="SUPFAM" id="SSF54427">
    <property type="entry name" value="NTF2-like"/>
    <property type="match status" value="1"/>
</dbReference>
<dbReference type="STRING" id="394096.DB31_5744"/>
<protein>
    <recommendedName>
        <fullName evidence="1">SnoaL-like domain-containing protein</fullName>
    </recommendedName>
</protein>
<evidence type="ECO:0000259" key="1">
    <source>
        <dbReference type="Pfam" id="PF12680"/>
    </source>
</evidence>
<dbReference type="AlphaFoldDB" id="A0A085WSN9"/>
<dbReference type="OrthoDB" id="3475938at2"/>
<dbReference type="InterPro" id="IPR032710">
    <property type="entry name" value="NTF2-like_dom_sf"/>
</dbReference>
<evidence type="ECO:0000313" key="3">
    <source>
        <dbReference type="Proteomes" id="UP000028725"/>
    </source>
</evidence>
<comment type="caution">
    <text evidence="2">The sequence shown here is derived from an EMBL/GenBank/DDBJ whole genome shotgun (WGS) entry which is preliminary data.</text>
</comment>
<gene>
    <name evidence="2" type="ORF">DB31_5744</name>
</gene>
<keyword evidence="3" id="KW-1185">Reference proteome</keyword>
<accession>A0A085WSN9</accession>
<sequence length="132" mass="14790">MSTPNLDIARRFVQAVERGATAEALRPFFDPALSHHEYPNRLFPKGVKRDVQAMLESSEKGQKVLSSQRYEIRGAVASGDEVALEIDWTGTLSVPLGTLKPGDTLHAMIGQFFTFRDGRIVSLRNYDCYDPF</sequence>
<evidence type="ECO:0000313" key="2">
    <source>
        <dbReference type="EMBL" id="KFE70702.1"/>
    </source>
</evidence>
<dbReference type="EMBL" id="JMCB01000003">
    <property type="protein sequence ID" value="KFE70702.1"/>
    <property type="molecule type" value="Genomic_DNA"/>
</dbReference>
<dbReference type="InterPro" id="IPR037401">
    <property type="entry name" value="SnoaL-like"/>
</dbReference>
<dbReference type="Gene3D" id="3.10.450.50">
    <property type="match status" value="1"/>
</dbReference>
<dbReference type="RefSeq" id="WP_044185943.1">
    <property type="nucleotide sequence ID" value="NZ_JMCB01000003.1"/>
</dbReference>
<feature type="domain" description="SnoaL-like" evidence="1">
    <location>
        <begin position="9"/>
        <end position="122"/>
    </location>
</feature>
<proteinExistence type="predicted"/>